<sequence length="412" mass="45386">MCQLTGGVVEGTVGAAGAVLWSPAALELWKTRSAVARFPLRGRSSGSSSGRASTSTLLTLEQRVDDGTYGAYVAGVKGRSSTAQTAEETVGLVRGRRKRGEKSLSSSKETGPTGEVNTNGKSGRCGGVTGEYPEEVPSVSPQWKKCFAAKLVKKGKVDSPVIARPKITPSLRLFQNPPLSGVRQFQQAYESRGRGTALCNYGDEKVGAEVRVEETVVLDKGEKIKDQCPVSAFNSESQEEQSGEIPPVTMVNNNHAPVSEANQASTKEACEILETKFNLLAKRMQFLEETVEFLKEDVVQIKQDLRESRTCEQDLQDKLERLENAARRNNLRILNIAEGMEGNNIKSYFTTLIKNTLQLEETEQDIAADIQSIHRDPFRRDPGRKKPRKVLINFLTYALKEKILLKALKQKL</sequence>
<proteinExistence type="predicted"/>
<feature type="region of interest" description="Disordered" evidence="2">
    <location>
        <begin position="83"/>
        <end position="127"/>
    </location>
</feature>
<accession>A0AAV7T601</accession>
<reference evidence="3" key="1">
    <citation type="journal article" date="2022" name="bioRxiv">
        <title>Sequencing and chromosome-scale assembly of the giantPleurodeles waltlgenome.</title>
        <authorList>
            <person name="Brown T."/>
            <person name="Elewa A."/>
            <person name="Iarovenko S."/>
            <person name="Subramanian E."/>
            <person name="Araus A.J."/>
            <person name="Petzold A."/>
            <person name="Susuki M."/>
            <person name="Suzuki K.-i.T."/>
            <person name="Hayashi T."/>
            <person name="Toyoda A."/>
            <person name="Oliveira C."/>
            <person name="Osipova E."/>
            <person name="Leigh N.D."/>
            <person name="Simon A."/>
            <person name="Yun M.H."/>
        </authorList>
    </citation>
    <scope>NUCLEOTIDE SEQUENCE</scope>
    <source>
        <strain evidence="3">20211129_DDA</strain>
        <tissue evidence="3">Liver</tissue>
    </source>
</reference>
<name>A0AAV7T601_PLEWA</name>
<evidence type="ECO:0000313" key="4">
    <source>
        <dbReference type="Proteomes" id="UP001066276"/>
    </source>
</evidence>
<feature type="compositionally biased region" description="Polar residues" evidence="2">
    <location>
        <begin position="103"/>
        <end position="121"/>
    </location>
</feature>
<dbReference type="PANTHER" id="PTHR11505">
    <property type="entry name" value="L1 TRANSPOSABLE ELEMENT-RELATED"/>
    <property type="match status" value="1"/>
</dbReference>
<comment type="caution">
    <text evidence="3">The sequence shown here is derived from an EMBL/GenBank/DDBJ whole genome shotgun (WGS) entry which is preliminary data.</text>
</comment>
<dbReference type="InterPro" id="IPR004244">
    <property type="entry name" value="Transposase_22"/>
</dbReference>
<dbReference type="Proteomes" id="UP001066276">
    <property type="component" value="Chromosome 4_1"/>
</dbReference>
<organism evidence="3 4">
    <name type="scientific">Pleurodeles waltl</name>
    <name type="common">Iberian ribbed newt</name>
    <dbReference type="NCBI Taxonomy" id="8319"/>
    <lineage>
        <taxon>Eukaryota</taxon>
        <taxon>Metazoa</taxon>
        <taxon>Chordata</taxon>
        <taxon>Craniata</taxon>
        <taxon>Vertebrata</taxon>
        <taxon>Euteleostomi</taxon>
        <taxon>Amphibia</taxon>
        <taxon>Batrachia</taxon>
        <taxon>Caudata</taxon>
        <taxon>Salamandroidea</taxon>
        <taxon>Salamandridae</taxon>
        <taxon>Pleurodelinae</taxon>
        <taxon>Pleurodeles</taxon>
    </lineage>
</organism>
<protein>
    <submittedName>
        <fullName evidence="3">Uncharacterized protein</fullName>
    </submittedName>
</protein>
<feature type="coiled-coil region" evidence="1">
    <location>
        <begin position="270"/>
        <end position="332"/>
    </location>
</feature>
<dbReference type="Gene3D" id="3.30.70.1820">
    <property type="entry name" value="L1 transposable element, RRM domain"/>
    <property type="match status" value="1"/>
</dbReference>
<dbReference type="AlphaFoldDB" id="A0AAV7T601"/>
<keyword evidence="4" id="KW-1185">Reference proteome</keyword>
<evidence type="ECO:0000256" key="1">
    <source>
        <dbReference type="SAM" id="Coils"/>
    </source>
</evidence>
<keyword evidence="1" id="KW-0175">Coiled coil</keyword>
<dbReference type="EMBL" id="JANPWB010000007">
    <property type="protein sequence ID" value="KAJ1171764.1"/>
    <property type="molecule type" value="Genomic_DNA"/>
</dbReference>
<evidence type="ECO:0000256" key="2">
    <source>
        <dbReference type="SAM" id="MobiDB-lite"/>
    </source>
</evidence>
<gene>
    <name evidence="3" type="ORF">NDU88_003622</name>
</gene>
<evidence type="ECO:0000313" key="3">
    <source>
        <dbReference type="EMBL" id="KAJ1171764.1"/>
    </source>
</evidence>